<dbReference type="Proteomes" id="UP000821845">
    <property type="component" value="Chromosome 5"/>
</dbReference>
<accession>A0ACB7SA15</accession>
<gene>
    <name evidence="1" type="ORF">HPB50_024460</name>
</gene>
<sequence>MKAVSENLEEARRVTKDAVGGGDVPVMFDGTWQKRGHKSHNGVGTAVSLDTGLCLDFEVLSNYCLACSIHKDRGGDEEIWEAFHRPMRTKVKKLNKKAQVKMNRQARKGEGDRTIPSLRPKHLLAGRRGVGKADRR</sequence>
<dbReference type="EMBL" id="CM023485">
    <property type="protein sequence ID" value="KAH6931455.1"/>
    <property type="molecule type" value="Genomic_DNA"/>
</dbReference>
<name>A0ACB7SA15_HYAAI</name>
<comment type="caution">
    <text evidence="1">The sequence shown here is derived from an EMBL/GenBank/DDBJ whole genome shotgun (WGS) entry which is preliminary data.</text>
</comment>
<proteinExistence type="predicted"/>
<keyword evidence="2" id="KW-1185">Reference proteome</keyword>
<protein>
    <submittedName>
        <fullName evidence="1">Uncharacterized protein</fullName>
    </submittedName>
</protein>
<evidence type="ECO:0000313" key="2">
    <source>
        <dbReference type="Proteomes" id="UP000821845"/>
    </source>
</evidence>
<reference evidence="1" key="1">
    <citation type="submission" date="2020-05" db="EMBL/GenBank/DDBJ databases">
        <title>Large-scale comparative analyses of tick genomes elucidate their genetic diversity and vector capacities.</title>
        <authorList>
            <person name="Jia N."/>
            <person name="Wang J."/>
            <person name="Shi W."/>
            <person name="Du L."/>
            <person name="Sun Y."/>
            <person name="Zhan W."/>
            <person name="Jiang J."/>
            <person name="Wang Q."/>
            <person name="Zhang B."/>
            <person name="Ji P."/>
            <person name="Sakyi L.B."/>
            <person name="Cui X."/>
            <person name="Yuan T."/>
            <person name="Jiang B."/>
            <person name="Yang W."/>
            <person name="Lam T.T.-Y."/>
            <person name="Chang Q."/>
            <person name="Ding S."/>
            <person name="Wang X."/>
            <person name="Zhu J."/>
            <person name="Ruan X."/>
            <person name="Zhao L."/>
            <person name="Wei J."/>
            <person name="Que T."/>
            <person name="Du C."/>
            <person name="Cheng J."/>
            <person name="Dai P."/>
            <person name="Han X."/>
            <person name="Huang E."/>
            <person name="Gao Y."/>
            <person name="Liu J."/>
            <person name="Shao H."/>
            <person name="Ye R."/>
            <person name="Li L."/>
            <person name="Wei W."/>
            <person name="Wang X."/>
            <person name="Wang C."/>
            <person name="Yang T."/>
            <person name="Huo Q."/>
            <person name="Li W."/>
            <person name="Guo W."/>
            <person name="Chen H."/>
            <person name="Zhou L."/>
            <person name="Ni X."/>
            <person name="Tian J."/>
            <person name="Zhou Y."/>
            <person name="Sheng Y."/>
            <person name="Liu T."/>
            <person name="Pan Y."/>
            <person name="Xia L."/>
            <person name="Li J."/>
            <person name="Zhao F."/>
            <person name="Cao W."/>
        </authorList>
    </citation>
    <scope>NUCLEOTIDE SEQUENCE</scope>
    <source>
        <strain evidence="1">Hyas-2018</strain>
    </source>
</reference>
<evidence type="ECO:0000313" key="1">
    <source>
        <dbReference type="EMBL" id="KAH6931455.1"/>
    </source>
</evidence>
<organism evidence="1 2">
    <name type="scientific">Hyalomma asiaticum</name>
    <name type="common">Tick</name>
    <dbReference type="NCBI Taxonomy" id="266040"/>
    <lineage>
        <taxon>Eukaryota</taxon>
        <taxon>Metazoa</taxon>
        <taxon>Ecdysozoa</taxon>
        <taxon>Arthropoda</taxon>
        <taxon>Chelicerata</taxon>
        <taxon>Arachnida</taxon>
        <taxon>Acari</taxon>
        <taxon>Parasitiformes</taxon>
        <taxon>Ixodida</taxon>
        <taxon>Ixodoidea</taxon>
        <taxon>Ixodidae</taxon>
        <taxon>Hyalomminae</taxon>
        <taxon>Hyalomma</taxon>
    </lineage>
</organism>